<accession>A0A0S7BUR2</accession>
<dbReference type="AlphaFoldDB" id="A0A0S7BUR2"/>
<proteinExistence type="predicted"/>
<sequence length="236" mass="26992">MDTADQKYFNFPINLLRGAFDDIKGMMNDAMNYACYSKSQEYVIGTPAQKMKDAAKFFGITLGNAKRSFEDGKSLYNSTPAKSPMTGINKDICFDFYKNEKTEADIAILLAYLALKSVIGSKPYVHITNEFLIARMAGYASVKSMPEALPEPLAGYTTRRKLDKIKFELRSNWNVNIYGYRVRGFYVSIDNQFSLEKLIYEVEKQRKTNIEKKLRQQQNDAIMKAKTKLKNELANV</sequence>
<keyword evidence="2" id="KW-1185">Reference proteome</keyword>
<dbReference type="STRING" id="1678841.TBC1_12479"/>
<organism evidence="1">
    <name type="scientific">Lentimicrobium saccharophilum</name>
    <dbReference type="NCBI Taxonomy" id="1678841"/>
    <lineage>
        <taxon>Bacteria</taxon>
        <taxon>Pseudomonadati</taxon>
        <taxon>Bacteroidota</taxon>
        <taxon>Bacteroidia</taxon>
        <taxon>Bacteroidales</taxon>
        <taxon>Lentimicrobiaceae</taxon>
        <taxon>Lentimicrobium</taxon>
    </lineage>
</organism>
<name>A0A0S7BUR2_9BACT</name>
<gene>
    <name evidence="1" type="ORF">TBC1_12479</name>
</gene>
<evidence type="ECO:0000313" key="2">
    <source>
        <dbReference type="Proteomes" id="UP000053091"/>
    </source>
</evidence>
<dbReference type="EMBL" id="DF968183">
    <property type="protein sequence ID" value="GAP44668.1"/>
    <property type="molecule type" value="Genomic_DNA"/>
</dbReference>
<reference evidence="1" key="1">
    <citation type="journal article" date="2015" name="Genome Announc.">
        <title>Draft Genome Sequence of Bacteroidales Strain TBC1, a Novel Isolate from a Methanogenic Wastewater Treatment System.</title>
        <authorList>
            <person name="Tourlousse D.M."/>
            <person name="Matsuura N."/>
            <person name="Sun L."/>
            <person name="Toyonaga M."/>
            <person name="Kuroda K."/>
            <person name="Ohashi A."/>
            <person name="Cruz R."/>
            <person name="Yamaguchi T."/>
            <person name="Sekiguchi Y."/>
        </authorList>
    </citation>
    <scope>NUCLEOTIDE SEQUENCE [LARGE SCALE GENOMIC DNA]</scope>
    <source>
        <strain evidence="1">TBC1</strain>
    </source>
</reference>
<evidence type="ECO:0000313" key="1">
    <source>
        <dbReference type="EMBL" id="GAP44668.1"/>
    </source>
</evidence>
<dbReference type="Proteomes" id="UP000053091">
    <property type="component" value="Unassembled WGS sequence"/>
</dbReference>
<protein>
    <submittedName>
        <fullName evidence="1">Uncharacterized protein</fullName>
    </submittedName>
</protein>